<dbReference type="InterPro" id="IPR036291">
    <property type="entry name" value="NAD(P)-bd_dom_sf"/>
</dbReference>
<evidence type="ECO:0000256" key="2">
    <source>
        <dbReference type="ARBA" id="ARBA00023002"/>
    </source>
</evidence>
<dbReference type="SMART" id="SM00822">
    <property type="entry name" value="PKS_KR"/>
    <property type="match status" value="1"/>
</dbReference>
<dbReference type="InterPro" id="IPR002347">
    <property type="entry name" value="SDR_fam"/>
</dbReference>
<dbReference type="FunFam" id="3.40.50.720:FF:000084">
    <property type="entry name" value="Short-chain dehydrogenase reductase"/>
    <property type="match status" value="1"/>
</dbReference>
<dbReference type="GO" id="GO:0016491">
    <property type="term" value="F:oxidoreductase activity"/>
    <property type="evidence" value="ECO:0007669"/>
    <property type="project" value="UniProtKB-KW"/>
</dbReference>
<dbReference type="PANTHER" id="PTHR43639">
    <property type="entry name" value="OXIDOREDUCTASE, SHORT-CHAIN DEHYDROGENASE/REDUCTASE FAMILY (AFU_ORTHOLOGUE AFUA_5G02870)"/>
    <property type="match status" value="1"/>
</dbReference>
<feature type="domain" description="Ketoreductase" evidence="3">
    <location>
        <begin position="7"/>
        <end position="217"/>
    </location>
</feature>
<gene>
    <name evidence="4" type="ORF">ABII15_38910</name>
</gene>
<proteinExistence type="inferred from homology"/>
<dbReference type="PROSITE" id="PS00061">
    <property type="entry name" value="ADH_SHORT"/>
    <property type="match status" value="1"/>
</dbReference>
<dbReference type="PANTHER" id="PTHR43639:SF1">
    <property type="entry name" value="SHORT-CHAIN DEHYDROGENASE_REDUCTASE FAMILY PROTEIN"/>
    <property type="match status" value="1"/>
</dbReference>
<evidence type="ECO:0000259" key="3">
    <source>
        <dbReference type="SMART" id="SM00822"/>
    </source>
</evidence>
<reference evidence="4" key="1">
    <citation type="submission" date="2024-06" db="EMBL/GenBank/DDBJ databases">
        <title>Streptomyces sp. strain HUAS MG91 genome sequences.</title>
        <authorList>
            <person name="Mo P."/>
        </authorList>
    </citation>
    <scope>NUCLEOTIDE SEQUENCE</scope>
    <source>
        <strain evidence="4">HUAS MG91</strain>
        <plasmid evidence="4">punmamed1</plasmid>
    </source>
</reference>
<dbReference type="Pfam" id="PF13561">
    <property type="entry name" value="adh_short_C2"/>
    <property type="match status" value="1"/>
</dbReference>
<dbReference type="KEGG" id="stac:ABII15_38910"/>
<name>A0AAU8J508_9ACTN</name>
<evidence type="ECO:0000313" key="4">
    <source>
        <dbReference type="EMBL" id="XCJ76004.1"/>
    </source>
</evidence>
<accession>A0AAU8J508</accession>
<dbReference type="InterPro" id="IPR020904">
    <property type="entry name" value="Sc_DH/Rdtase_CS"/>
</dbReference>
<dbReference type="RefSeq" id="WP_353947413.1">
    <property type="nucleotide sequence ID" value="NZ_CP159535.1"/>
</dbReference>
<dbReference type="SUPFAM" id="SSF51735">
    <property type="entry name" value="NAD(P)-binding Rossmann-fold domains"/>
    <property type="match status" value="1"/>
</dbReference>
<dbReference type="PRINTS" id="PR00080">
    <property type="entry name" value="SDRFAMILY"/>
</dbReference>
<dbReference type="Gene3D" id="3.40.50.720">
    <property type="entry name" value="NAD(P)-binding Rossmann-like Domain"/>
    <property type="match status" value="1"/>
</dbReference>
<protein>
    <submittedName>
        <fullName evidence="4">SDR family oxidoreductase</fullName>
    </submittedName>
</protein>
<comment type="similarity">
    <text evidence="1">Belongs to the short-chain dehydrogenases/reductases (SDR) family.</text>
</comment>
<keyword evidence="2" id="KW-0560">Oxidoreductase</keyword>
<dbReference type="AlphaFoldDB" id="A0AAU8J508"/>
<dbReference type="InterPro" id="IPR057326">
    <property type="entry name" value="KR_dom"/>
</dbReference>
<dbReference type="PRINTS" id="PR00081">
    <property type="entry name" value="GDHRDH"/>
</dbReference>
<sequence length="254" mass="26563">MGALAGKTALVTGASRGIGRGIACRLAREGALVGVHFRGDDAAADETLTAIRDSGGRAFSIRADLGAPGAAELMYAQFDAEVAQLGAAPGLDILVNNAGVSGSARIEEVTPELFDRIFAVNTKSLVFVAQQAVKRIHDGGRIINVSSAATRLAYPESLVYSMSKGAVDTFTLALAKEMGQRNITVNAVRPGFVETDMNAGKRLHAKATDELAAWSVFNRLGQPEDVADIVLFLASDASRWITGQCIDASGGSRL</sequence>
<organism evidence="4">
    <name type="scientific">Streptomyces tabacisoli</name>
    <dbReference type="NCBI Taxonomy" id="3156398"/>
    <lineage>
        <taxon>Bacteria</taxon>
        <taxon>Bacillati</taxon>
        <taxon>Actinomycetota</taxon>
        <taxon>Actinomycetes</taxon>
        <taxon>Kitasatosporales</taxon>
        <taxon>Streptomycetaceae</taxon>
        <taxon>Streptomyces</taxon>
    </lineage>
</organism>
<evidence type="ECO:0000256" key="1">
    <source>
        <dbReference type="ARBA" id="ARBA00006484"/>
    </source>
</evidence>
<dbReference type="EMBL" id="CP159535">
    <property type="protein sequence ID" value="XCJ76004.1"/>
    <property type="molecule type" value="Genomic_DNA"/>
</dbReference>
<geneLocation type="plasmid" evidence="4">
    <name>punmamed1</name>
</geneLocation>
<keyword evidence="4" id="KW-0614">Plasmid</keyword>